<evidence type="ECO:0000313" key="2">
    <source>
        <dbReference type="EMBL" id="MCO5955437.1"/>
    </source>
</evidence>
<dbReference type="Proteomes" id="UP001155380">
    <property type="component" value="Unassembled WGS sequence"/>
</dbReference>
<sequence>MSATTITSSASSSVSRFAPALLSVFFGLLIVGFTGFSPMEAAHNAAHDARHANAFPCH</sequence>
<gene>
    <name evidence="2" type="ORF">NBH21_01525</name>
</gene>
<dbReference type="EMBL" id="JAMXLX010000001">
    <property type="protein sequence ID" value="MCO5955437.1"/>
    <property type="molecule type" value="Genomic_DNA"/>
</dbReference>
<evidence type="ECO:0000313" key="3">
    <source>
        <dbReference type="Proteomes" id="UP001155380"/>
    </source>
</evidence>
<name>A0AAJ1BS91_9HYPH</name>
<protein>
    <submittedName>
        <fullName evidence="2">CbtB-domain containing protein</fullName>
    </submittedName>
</protein>
<reference evidence="2" key="1">
    <citation type="submission" date="2022-06" db="EMBL/GenBank/DDBJ databases">
        <authorList>
            <person name="Sun Q."/>
        </authorList>
    </citation>
    <scope>NUCLEOTIDE SEQUENCE</scope>
    <source>
        <strain evidence="2">S101</strain>
    </source>
</reference>
<proteinExistence type="predicted"/>
<keyword evidence="1" id="KW-0812">Transmembrane</keyword>
<feature type="transmembrane region" description="Helical" evidence="1">
    <location>
        <begin position="17"/>
        <end position="36"/>
    </location>
</feature>
<dbReference type="Pfam" id="PF09489">
    <property type="entry name" value="CbtB"/>
    <property type="match status" value="1"/>
</dbReference>
<keyword evidence="1" id="KW-0472">Membrane</keyword>
<comment type="caution">
    <text evidence="2">The sequence shown here is derived from an EMBL/GenBank/DDBJ whole genome shotgun (WGS) entry which is preliminary data.</text>
</comment>
<dbReference type="NCBIfam" id="TIGR02459">
    <property type="entry name" value="CbtB"/>
    <property type="match status" value="1"/>
</dbReference>
<accession>A0AAJ1BS91</accession>
<keyword evidence="1" id="KW-1133">Transmembrane helix</keyword>
<dbReference type="InterPro" id="IPR012667">
    <property type="entry name" value="CbtB_put"/>
</dbReference>
<dbReference type="RefSeq" id="WP_250912197.1">
    <property type="nucleotide sequence ID" value="NZ_JAMXLX010000001.1"/>
</dbReference>
<dbReference type="AlphaFoldDB" id="A0AAJ1BS91"/>
<evidence type="ECO:0000256" key="1">
    <source>
        <dbReference type="SAM" id="Phobius"/>
    </source>
</evidence>
<organism evidence="2 3">
    <name type="scientific">Ciceribacter sichuanensis</name>
    <dbReference type="NCBI Taxonomy" id="2949647"/>
    <lineage>
        <taxon>Bacteria</taxon>
        <taxon>Pseudomonadati</taxon>
        <taxon>Pseudomonadota</taxon>
        <taxon>Alphaproteobacteria</taxon>
        <taxon>Hyphomicrobiales</taxon>
        <taxon>Rhizobiaceae</taxon>
        <taxon>Ciceribacter</taxon>
    </lineage>
</organism>